<dbReference type="SUPFAM" id="SSF54001">
    <property type="entry name" value="Cysteine proteinases"/>
    <property type="match status" value="1"/>
</dbReference>
<evidence type="ECO:0000313" key="6">
    <source>
        <dbReference type="Proteomes" id="UP001620460"/>
    </source>
</evidence>
<sequence>MSFQSMAEAGTGFFHPWSQDTYLNTQGMEDSSGICYAVCAMWIEQRYLAARSGESSRDAFKRLFASTSGKRIATDLQEEHHEALAQNAGAEPKKIVAAKMTPAFRYLGNSGLVHKGATVTDDLRVMSDFIESSPGFYFIGAHGPHGGHAFAVHHRAAPIRSMTLFDPNHGEVAWTSELYYKQEFCAFFSLVRSLIYKGDLDGLMVVFRVGASG</sequence>
<reference evidence="5 6" key="1">
    <citation type="submission" date="2020-10" db="EMBL/GenBank/DDBJ databases">
        <title>Phylogeny of dyella-like bacteria.</title>
        <authorList>
            <person name="Fu J."/>
        </authorList>
    </citation>
    <scope>NUCLEOTIDE SEQUENCE [LARGE SCALE GENOMIC DNA]</scope>
    <source>
        <strain evidence="5 6">Gsoil3046</strain>
    </source>
</reference>
<gene>
    <name evidence="5" type="ORF">ISP17_15095</name>
</gene>
<evidence type="ECO:0000313" key="5">
    <source>
        <dbReference type="EMBL" id="MFK2905288.1"/>
    </source>
</evidence>
<keyword evidence="6" id="KW-1185">Reference proteome</keyword>
<dbReference type="Pfam" id="PF03543">
    <property type="entry name" value="Peptidase_C58"/>
    <property type="match status" value="1"/>
</dbReference>
<evidence type="ECO:0000256" key="3">
    <source>
        <dbReference type="ARBA" id="ARBA00022807"/>
    </source>
</evidence>
<proteinExistence type="predicted"/>
<keyword evidence="3" id="KW-0788">Thiol protease</keyword>
<dbReference type="InterPro" id="IPR038765">
    <property type="entry name" value="Papain-like_cys_pep_sf"/>
</dbReference>
<evidence type="ECO:0000256" key="2">
    <source>
        <dbReference type="ARBA" id="ARBA00022801"/>
    </source>
</evidence>
<dbReference type="Gene3D" id="3.90.70.20">
    <property type="match status" value="1"/>
</dbReference>
<name>A0ABW8JWQ3_9GAMM</name>
<accession>A0ABW8JWQ3</accession>
<dbReference type="RefSeq" id="WP_404634648.1">
    <property type="nucleotide sequence ID" value="NZ_JADIKM010000004.1"/>
</dbReference>
<dbReference type="InterPro" id="IPR006473">
    <property type="entry name" value="Peptidase_C58_Yopt"/>
</dbReference>
<evidence type="ECO:0000256" key="1">
    <source>
        <dbReference type="ARBA" id="ARBA00022670"/>
    </source>
</evidence>
<dbReference type="EMBL" id="JADIKM010000004">
    <property type="protein sequence ID" value="MFK2905288.1"/>
    <property type="molecule type" value="Genomic_DNA"/>
</dbReference>
<keyword evidence="1" id="KW-0645">Protease</keyword>
<feature type="domain" description="Peptidase C58 YopT-type" evidence="4">
    <location>
        <begin position="27"/>
        <end position="178"/>
    </location>
</feature>
<keyword evidence="2" id="KW-0378">Hydrolase</keyword>
<dbReference type="Proteomes" id="UP001620460">
    <property type="component" value="Unassembled WGS sequence"/>
</dbReference>
<comment type="caution">
    <text evidence="5">The sequence shown here is derived from an EMBL/GenBank/DDBJ whole genome shotgun (WGS) entry which is preliminary data.</text>
</comment>
<evidence type="ECO:0000259" key="4">
    <source>
        <dbReference type="Pfam" id="PF03543"/>
    </source>
</evidence>
<protein>
    <recommendedName>
        <fullName evidence="4">Peptidase C58 YopT-type domain-containing protein</fullName>
    </recommendedName>
</protein>
<organism evidence="5 6">
    <name type="scientific">Dyella ginsengisoli</name>
    <dbReference type="NCBI Taxonomy" id="363848"/>
    <lineage>
        <taxon>Bacteria</taxon>
        <taxon>Pseudomonadati</taxon>
        <taxon>Pseudomonadota</taxon>
        <taxon>Gammaproteobacteria</taxon>
        <taxon>Lysobacterales</taxon>
        <taxon>Rhodanobacteraceae</taxon>
        <taxon>Dyella</taxon>
    </lineage>
</organism>